<gene>
    <name evidence="4" type="ORF">GCM10022254_37360</name>
</gene>
<dbReference type="Proteomes" id="UP001501710">
    <property type="component" value="Unassembled WGS sequence"/>
</dbReference>
<evidence type="ECO:0000313" key="5">
    <source>
        <dbReference type="Proteomes" id="UP001501710"/>
    </source>
</evidence>
<protein>
    <submittedName>
        <fullName evidence="4">SRPBCC family protein</fullName>
    </submittedName>
</protein>
<dbReference type="EMBL" id="BAABAS010000007">
    <property type="protein sequence ID" value="GAA4233871.1"/>
    <property type="molecule type" value="Genomic_DNA"/>
</dbReference>
<comment type="similarity">
    <text evidence="1">Belongs to the AHA1 family.</text>
</comment>
<proteinExistence type="inferred from homology"/>
<dbReference type="Gene3D" id="3.30.530.20">
    <property type="match status" value="1"/>
</dbReference>
<feature type="domain" description="Activator of Hsp90 ATPase homologue 1/2-like C-terminal" evidence="3">
    <location>
        <begin position="37"/>
        <end position="175"/>
    </location>
</feature>
<reference evidence="5" key="1">
    <citation type="journal article" date="2019" name="Int. J. Syst. Evol. Microbiol.">
        <title>The Global Catalogue of Microorganisms (GCM) 10K type strain sequencing project: providing services to taxonomists for standard genome sequencing and annotation.</title>
        <authorList>
            <consortium name="The Broad Institute Genomics Platform"/>
            <consortium name="The Broad Institute Genome Sequencing Center for Infectious Disease"/>
            <person name="Wu L."/>
            <person name="Ma J."/>
        </authorList>
    </citation>
    <scope>NUCLEOTIDE SEQUENCE [LARGE SCALE GENOMIC DNA]</scope>
    <source>
        <strain evidence="5">JCM 17440</strain>
    </source>
</reference>
<dbReference type="InterPro" id="IPR023393">
    <property type="entry name" value="START-like_dom_sf"/>
</dbReference>
<evidence type="ECO:0000256" key="2">
    <source>
        <dbReference type="SAM" id="MobiDB-lite"/>
    </source>
</evidence>
<comment type="caution">
    <text evidence="4">The sequence shown here is derived from an EMBL/GenBank/DDBJ whole genome shotgun (WGS) entry which is preliminary data.</text>
</comment>
<sequence length="187" mass="20660">MTKDRDRAVQQAHGTPPESAPGGVRHDTFTVTLRLSAPPGEVFRAFADSGLRRRWFKLPGSGATYEHDFRVGGGETAYSTFATLDTPPQRLKYWSRYLDITPDVRIVYVYEAHVDGVLRWTSLATVELHAEPDGTELAWTEQLTFVAPTGDGSDDLRHVHGGTRLRLNGLVAALEPADTPRRATSDT</sequence>
<dbReference type="RefSeq" id="WP_344898256.1">
    <property type="nucleotide sequence ID" value="NZ_BAABAS010000007.1"/>
</dbReference>
<evidence type="ECO:0000259" key="3">
    <source>
        <dbReference type="Pfam" id="PF08327"/>
    </source>
</evidence>
<name>A0ABP8C566_9ACTN</name>
<keyword evidence="5" id="KW-1185">Reference proteome</keyword>
<evidence type="ECO:0000256" key="1">
    <source>
        <dbReference type="ARBA" id="ARBA00006817"/>
    </source>
</evidence>
<dbReference type="Pfam" id="PF08327">
    <property type="entry name" value="AHSA1"/>
    <property type="match status" value="1"/>
</dbReference>
<feature type="region of interest" description="Disordered" evidence="2">
    <location>
        <begin position="1"/>
        <end position="25"/>
    </location>
</feature>
<dbReference type="SUPFAM" id="SSF55961">
    <property type="entry name" value="Bet v1-like"/>
    <property type="match status" value="1"/>
</dbReference>
<accession>A0ABP8C566</accession>
<organism evidence="4 5">
    <name type="scientific">Actinomadura meridiana</name>
    <dbReference type="NCBI Taxonomy" id="559626"/>
    <lineage>
        <taxon>Bacteria</taxon>
        <taxon>Bacillati</taxon>
        <taxon>Actinomycetota</taxon>
        <taxon>Actinomycetes</taxon>
        <taxon>Streptosporangiales</taxon>
        <taxon>Thermomonosporaceae</taxon>
        <taxon>Actinomadura</taxon>
    </lineage>
</organism>
<evidence type="ECO:0000313" key="4">
    <source>
        <dbReference type="EMBL" id="GAA4233871.1"/>
    </source>
</evidence>
<dbReference type="InterPro" id="IPR013538">
    <property type="entry name" value="ASHA1/2-like_C"/>
</dbReference>